<dbReference type="InterPro" id="IPR036844">
    <property type="entry name" value="Hint_dom_sf"/>
</dbReference>
<evidence type="ECO:0000313" key="5">
    <source>
        <dbReference type="Proteomes" id="UP001153069"/>
    </source>
</evidence>
<accession>A0A9N8H9I3</accession>
<evidence type="ECO:0000313" key="4">
    <source>
        <dbReference type="EMBL" id="CAB9504310.1"/>
    </source>
</evidence>
<feature type="transmembrane region" description="Helical" evidence="2">
    <location>
        <begin position="447"/>
        <end position="466"/>
    </location>
</feature>
<protein>
    <recommendedName>
        <fullName evidence="3">Hint domain-containing protein</fullName>
    </recommendedName>
</protein>
<reference evidence="4" key="1">
    <citation type="submission" date="2020-06" db="EMBL/GenBank/DDBJ databases">
        <authorList>
            <consortium name="Plant Systems Biology data submission"/>
        </authorList>
    </citation>
    <scope>NUCLEOTIDE SEQUENCE</scope>
    <source>
        <strain evidence="4">D6</strain>
    </source>
</reference>
<dbReference type="EMBL" id="CAICTM010000191">
    <property type="protein sequence ID" value="CAB9504310.1"/>
    <property type="molecule type" value="Genomic_DNA"/>
</dbReference>
<name>A0A9N8H9I3_9STRA</name>
<proteinExistence type="predicted"/>
<evidence type="ECO:0000256" key="2">
    <source>
        <dbReference type="SAM" id="Phobius"/>
    </source>
</evidence>
<dbReference type="PANTHER" id="PTHR46706:SF12">
    <property type="entry name" value="PROTEIN QUA-1-RELATED"/>
    <property type="match status" value="1"/>
</dbReference>
<dbReference type="CDD" id="cd00081">
    <property type="entry name" value="Hint"/>
    <property type="match status" value="1"/>
</dbReference>
<evidence type="ECO:0000259" key="3">
    <source>
        <dbReference type="SMART" id="SM00305"/>
    </source>
</evidence>
<keyword evidence="5" id="KW-1185">Reference proteome</keyword>
<dbReference type="OrthoDB" id="5212at2759"/>
<dbReference type="GO" id="GO:0016540">
    <property type="term" value="P:protein autoprocessing"/>
    <property type="evidence" value="ECO:0007669"/>
    <property type="project" value="InterPro"/>
</dbReference>
<evidence type="ECO:0000256" key="1">
    <source>
        <dbReference type="SAM" id="MobiDB-lite"/>
    </source>
</evidence>
<gene>
    <name evidence="4" type="ORF">SEMRO_192_G082522.1</name>
</gene>
<sequence length="510" mass="53474">MKFVSPFTIITGTIAFMAKSCSSATNCGTPVMIMDNFDGIGAETITMTTGTTFIECTVSCTSAVDLTVFISDGMGNLLSTMTTAEMCGDILQAMTTLASVSLDFDTTTNVNLVFTCTCEDRSAAPSVSAVPSTVPSSAPSEVASMVPSEVASMVPSEVASEVPSSLPSSAPSEVASMVPSEVASEVPSEVPSSLPSTLPSSAPSLVPSTAPSAGPSAAPVPAPSEPPTPSSCFSEQATVHVEQPGQGQVQLSAKMTDLKIGDMILTAKNRFQPIYAFAHNDATTETEFLQIHTTSGKKPLEVTGQHLVYLQGKDSPVTAKSIKVGDSLMEAGQEQGGPAVVAKIETVQRHGIYAPLTQDGTLVVDGFASSCYISLQPNGDPQTMELQGHSTSMMSHHCVAHMLMTLPRLVCIGGINPKWCQTYNNDGVTVFVQMAFDLSDWFHVQHWVVQMFLFAVYLVVLCPLYAMELLFGAKLAAAVVVGGLVFVGSVVHGKNVPAAVDPADLNLKNE</sequence>
<dbReference type="InterPro" id="IPR001767">
    <property type="entry name" value="Hedgehog_Hint"/>
</dbReference>
<dbReference type="SUPFAM" id="SSF51294">
    <property type="entry name" value="Hedgehog/intein (Hint) domain"/>
    <property type="match status" value="1"/>
</dbReference>
<feature type="compositionally biased region" description="Low complexity" evidence="1">
    <location>
        <begin position="186"/>
        <end position="217"/>
    </location>
</feature>
<keyword evidence="2" id="KW-0812">Transmembrane</keyword>
<dbReference type="InterPro" id="IPR003586">
    <property type="entry name" value="Hint_dom_C"/>
</dbReference>
<dbReference type="SMART" id="SM00305">
    <property type="entry name" value="HintC"/>
    <property type="match status" value="1"/>
</dbReference>
<feature type="transmembrane region" description="Helical" evidence="2">
    <location>
        <begin position="473"/>
        <end position="492"/>
    </location>
</feature>
<dbReference type="PANTHER" id="PTHR46706">
    <property type="entry name" value="PROTEIN QUA-1-RELATED"/>
    <property type="match status" value="1"/>
</dbReference>
<dbReference type="AlphaFoldDB" id="A0A9N8H9I3"/>
<dbReference type="InterPro" id="IPR052140">
    <property type="entry name" value="Dev_Signal_Hedgehog-like"/>
</dbReference>
<organism evidence="4 5">
    <name type="scientific">Seminavis robusta</name>
    <dbReference type="NCBI Taxonomy" id="568900"/>
    <lineage>
        <taxon>Eukaryota</taxon>
        <taxon>Sar</taxon>
        <taxon>Stramenopiles</taxon>
        <taxon>Ochrophyta</taxon>
        <taxon>Bacillariophyta</taxon>
        <taxon>Bacillariophyceae</taxon>
        <taxon>Bacillariophycidae</taxon>
        <taxon>Naviculales</taxon>
        <taxon>Naviculaceae</taxon>
        <taxon>Seminavis</taxon>
    </lineage>
</organism>
<keyword evidence="2" id="KW-0472">Membrane</keyword>
<feature type="region of interest" description="Disordered" evidence="1">
    <location>
        <begin position="186"/>
        <end position="235"/>
    </location>
</feature>
<feature type="compositionally biased region" description="Pro residues" evidence="1">
    <location>
        <begin position="218"/>
        <end position="229"/>
    </location>
</feature>
<dbReference type="Gene3D" id="2.170.16.10">
    <property type="entry name" value="Hedgehog/Intein (Hint) domain"/>
    <property type="match status" value="1"/>
</dbReference>
<feature type="domain" description="Hint" evidence="3">
    <location>
        <begin position="333"/>
        <end position="377"/>
    </location>
</feature>
<comment type="caution">
    <text evidence="4">The sequence shown here is derived from an EMBL/GenBank/DDBJ whole genome shotgun (WGS) entry which is preliminary data.</text>
</comment>
<keyword evidence="2" id="KW-1133">Transmembrane helix</keyword>
<dbReference type="Proteomes" id="UP001153069">
    <property type="component" value="Unassembled WGS sequence"/>
</dbReference>
<dbReference type="Pfam" id="PF01079">
    <property type="entry name" value="Hint"/>
    <property type="match status" value="1"/>
</dbReference>